<name>A0A7N1A0E6_KALFE</name>
<reference evidence="2" key="1">
    <citation type="submission" date="2021-01" db="UniProtKB">
        <authorList>
            <consortium name="EnsemblPlants"/>
        </authorList>
    </citation>
    <scope>IDENTIFICATION</scope>
</reference>
<protein>
    <submittedName>
        <fullName evidence="2">Uncharacterized protein</fullName>
    </submittedName>
</protein>
<organism evidence="2 3">
    <name type="scientific">Kalanchoe fedtschenkoi</name>
    <name type="common">Lavender scallops</name>
    <name type="synonym">South American air plant</name>
    <dbReference type="NCBI Taxonomy" id="63787"/>
    <lineage>
        <taxon>Eukaryota</taxon>
        <taxon>Viridiplantae</taxon>
        <taxon>Streptophyta</taxon>
        <taxon>Embryophyta</taxon>
        <taxon>Tracheophyta</taxon>
        <taxon>Spermatophyta</taxon>
        <taxon>Magnoliopsida</taxon>
        <taxon>eudicotyledons</taxon>
        <taxon>Gunneridae</taxon>
        <taxon>Pentapetalae</taxon>
        <taxon>Saxifragales</taxon>
        <taxon>Crassulaceae</taxon>
        <taxon>Kalanchoe</taxon>
    </lineage>
</organism>
<dbReference type="Gramene" id="Kaladp0065s0058.1.v1.1">
    <property type="protein sequence ID" value="Kaladp0065s0058.1.v1.1.CDS.1"/>
    <property type="gene ID" value="Kaladp0065s0058.v1.1"/>
</dbReference>
<dbReference type="EnsemblPlants" id="Kaladp0065s0058.1.v1.1">
    <property type="protein sequence ID" value="Kaladp0065s0058.1.v1.1.CDS.1"/>
    <property type="gene ID" value="Kaladp0065s0058.v1.1"/>
</dbReference>
<keyword evidence="1" id="KW-1133">Transmembrane helix</keyword>
<keyword evidence="3" id="KW-1185">Reference proteome</keyword>
<accession>A0A7N1A0E6</accession>
<proteinExistence type="predicted"/>
<keyword evidence="1" id="KW-0472">Membrane</keyword>
<evidence type="ECO:0000256" key="1">
    <source>
        <dbReference type="SAM" id="Phobius"/>
    </source>
</evidence>
<keyword evidence="1" id="KW-0812">Transmembrane</keyword>
<dbReference type="Proteomes" id="UP000594263">
    <property type="component" value="Unplaced"/>
</dbReference>
<evidence type="ECO:0000313" key="2">
    <source>
        <dbReference type="EnsemblPlants" id="Kaladp0065s0058.1.v1.1.CDS.1"/>
    </source>
</evidence>
<evidence type="ECO:0000313" key="3">
    <source>
        <dbReference type="Proteomes" id="UP000594263"/>
    </source>
</evidence>
<dbReference type="AlphaFoldDB" id="A0A7N1A0E6"/>
<sequence>MNIFFNIVLFNLTLYFTEVQYFISHTILYIVLKLPICIEFYSYLINLDVHDLKLGIKFQTRSVQMCTY</sequence>
<feature type="transmembrane region" description="Helical" evidence="1">
    <location>
        <begin position="12"/>
        <end position="32"/>
    </location>
</feature>